<name>A0A7S2B4G0_9DINO</name>
<dbReference type="EMBL" id="HBGQ01017944">
    <property type="protein sequence ID" value="CAD9386138.1"/>
    <property type="molecule type" value="Transcribed_RNA"/>
</dbReference>
<accession>A0A7S2B4G0</accession>
<protein>
    <submittedName>
        <fullName evidence="1">Uncharacterized protein</fullName>
    </submittedName>
</protein>
<evidence type="ECO:0000313" key="1">
    <source>
        <dbReference type="EMBL" id="CAD9386138.1"/>
    </source>
</evidence>
<sequence>MTNLLGGCIGGCMPLVSGCQSAAQSGKADAACEKAVKSCMKCSQPHFKKMAQCLGSTPGEPDIMQTLDKLEDEILQGKLSIEQAGKEVAKEGDRVAEEFGIGQ</sequence>
<gene>
    <name evidence="1" type="ORF">AAND1436_LOCUS8952</name>
</gene>
<organism evidence="1">
    <name type="scientific">Alexandrium andersonii</name>
    <dbReference type="NCBI Taxonomy" id="327968"/>
    <lineage>
        <taxon>Eukaryota</taxon>
        <taxon>Sar</taxon>
        <taxon>Alveolata</taxon>
        <taxon>Dinophyceae</taxon>
        <taxon>Gonyaulacales</taxon>
        <taxon>Pyrocystaceae</taxon>
        <taxon>Alexandrium</taxon>
    </lineage>
</organism>
<reference evidence="1" key="1">
    <citation type="submission" date="2021-01" db="EMBL/GenBank/DDBJ databases">
        <authorList>
            <person name="Corre E."/>
            <person name="Pelletier E."/>
            <person name="Niang G."/>
            <person name="Scheremetjew M."/>
            <person name="Finn R."/>
            <person name="Kale V."/>
            <person name="Holt S."/>
            <person name="Cochrane G."/>
            <person name="Meng A."/>
            <person name="Brown T."/>
            <person name="Cohen L."/>
        </authorList>
    </citation>
    <scope>NUCLEOTIDE SEQUENCE</scope>
    <source>
        <strain evidence="1">CCMP2222</strain>
    </source>
</reference>
<dbReference type="AlphaFoldDB" id="A0A7S2B4G0"/>
<proteinExistence type="predicted"/>